<reference evidence="1 2" key="1">
    <citation type="journal article" date="2019" name="Int. J. Syst. Evol. Microbiol.">
        <title>The Global Catalogue of Microorganisms (GCM) 10K type strain sequencing project: providing services to taxonomists for standard genome sequencing and annotation.</title>
        <authorList>
            <consortium name="The Broad Institute Genomics Platform"/>
            <consortium name="The Broad Institute Genome Sequencing Center for Infectious Disease"/>
            <person name="Wu L."/>
            <person name="Ma J."/>
        </authorList>
    </citation>
    <scope>NUCLEOTIDE SEQUENCE [LARGE SCALE GENOMIC DNA]</scope>
    <source>
        <strain evidence="1 2">JCM 5062</strain>
    </source>
</reference>
<comment type="caution">
    <text evidence="1">The sequence shown here is derived from an EMBL/GenBank/DDBJ whole genome shotgun (WGS) entry which is preliminary data.</text>
</comment>
<evidence type="ECO:0000313" key="2">
    <source>
        <dbReference type="Proteomes" id="UP001499942"/>
    </source>
</evidence>
<proteinExistence type="predicted"/>
<accession>A0ABN3MM17</accession>
<dbReference type="EMBL" id="BAAASR010000021">
    <property type="protein sequence ID" value="GAA2504496.1"/>
    <property type="molecule type" value="Genomic_DNA"/>
</dbReference>
<sequence length="186" mass="20196">MRVVSLARVTQTPDNDRGLPPALADMARVGFDYDGGDGVDFEPYDAFDSAEETTDWFRHWTGNHDLDGDAYRVFGQDGSGGLAAVWYGRPGRPLAEQPVVFLGSEGESGVVAGNVSDFLWVLADGVGPLESVLYGVPEPRPSAPRTALTEVAERHATTPRRPARDIIAEARAEFPTFTEDIDTLCR</sequence>
<name>A0ABN3MM17_9ACTN</name>
<evidence type="ECO:0000313" key="1">
    <source>
        <dbReference type="EMBL" id="GAA2504496.1"/>
    </source>
</evidence>
<dbReference type="Proteomes" id="UP001499942">
    <property type="component" value="Unassembled WGS sequence"/>
</dbReference>
<organism evidence="1 2">
    <name type="scientific">Streptomyces gobitricini</name>
    <dbReference type="NCBI Taxonomy" id="68211"/>
    <lineage>
        <taxon>Bacteria</taxon>
        <taxon>Bacillati</taxon>
        <taxon>Actinomycetota</taxon>
        <taxon>Actinomycetes</taxon>
        <taxon>Kitasatosporales</taxon>
        <taxon>Streptomycetaceae</taxon>
        <taxon>Streptomyces</taxon>
    </lineage>
</organism>
<evidence type="ECO:0008006" key="3">
    <source>
        <dbReference type="Google" id="ProtNLM"/>
    </source>
</evidence>
<keyword evidence="2" id="KW-1185">Reference proteome</keyword>
<gene>
    <name evidence="1" type="ORF">GCM10010393_41400</name>
</gene>
<protein>
    <recommendedName>
        <fullName evidence="3">SMI1/KNR4 family protein</fullName>
    </recommendedName>
</protein>